<feature type="transmembrane region" description="Helical" evidence="5">
    <location>
        <begin position="496"/>
        <end position="524"/>
    </location>
</feature>
<feature type="transmembrane region" description="Helical" evidence="5">
    <location>
        <begin position="403"/>
        <end position="423"/>
    </location>
</feature>
<organism evidence="7 8">
    <name type="scientific">Penaeus vannamei</name>
    <name type="common">Whiteleg shrimp</name>
    <name type="synonym">Litopenaeus vannamei</name>
    <dbReference type="NCBI Taxonomy" id="6689"/>
    <lineage>
        <taxon>Eukaryota</taxon>
        <taxon>Metazoa</taxon>
        <taxon>Ecdysozoa</taxon>
        <taxon>Arthropoda</taxon>
        <taxon>Crustacea</taxon>
        <taxon>Multicrustacea</taxon>
        <taxon>Malacostraca</taxon>
        <taxon>Eumalacostraca</taxon>
        <taxon>Eucarida</taxon>
        <taxon>Decapoda</taxon>
        <taxon>Dendrobranchiata</taxon>
        <taxon>Penaeoidea</taxon>
        <taxon>Penaeidae</taxon>
        <taxon>Penaeus</taxon>
    </lineage>
</organism>
<reference evidence="7 8" key="2">
    <citation type="submission" date="2019-01" db="EMBL/GenBank/DDBJ databases">
        <title>The decoding of complex shrimp genome reveals the adaptation for benthos swimmer, frequently molting mechanism and breeding impact on genome.</title>
        <authorList>
            <person name="Sun Y."/>
            <person name="Gao Y."/>
            <person name="Yu Y."/>
        </authorList>
    </citation>
    <scope>NUCLEOTIDE SEQUENCE [LARGE SCALE GENOMIC DNA]</scope>
    <source>
        <tissue evidence="7">Muscle</tissue>
    </source>
</reference>
<sequence>MTWQRFALRTGCQPIGGPLGIPSEVWVERRSRYDPALVQLQELPVRKAEFTSLPPEDSSSHSSAPLTGVDCPNHNPRCWECLAQQTPIPLPNRSSVPALPESLATDRALPSAETASGRRTRLFKQTLIVMSVCLTFTVFAVSGGWTNPALSDMNRDQTSVYGTAMILEPWEADMLGSLVVVGMIPGAWLGGWMGTRVGRRHSLMILQVPVVLGWILIALAYNPAMIHVGRVLQGINSGASGVIANSYIVEVSDIAYRGTFASLPGIFISFGSISTLALGFVLRWFQIPYVGIALSLVAAALLSFLPESPTFLTLSGKEEEARKILASLRGPSVDVETEMETVCRMNENKMKGSFRSMLHPRVWRSVVVICILMFFQNFCGYAVVVTFTTRIFIETGAAVDDMVAALLVIVVTMAGFIISTISIDKFGRRSLLVTSTCLIALFSFLMGTHSYLEKDKSMEVSVSLLESNTTIVENIGYTNYTVDGHLTIDPPASDSAWWWVPVVCMMGITVSGSLGIGPVSWILSAEYFPTSVRTKCMAITSTMVSVWSFAALQLYSPLVRALTAAGLFWFYGGVSVLAAIFCLTCVAETKDKAIG</sequence>
<evidence type="ECO:0000256" key="2">
    <source>
        <dbReference type="ARBA" id="ARBA00022692"/>
    </source>
</evidence>
<proteinExistence type="predicted"/>
<dbReference type="Proteomes" id="UP000283509">
    <property type="component" value="Unassembled WGS sequence"/>
</dbReference>
<evidence type="ECO:0000256" key="4">
    <source>
        <dbReference type="ARBA" id="ARBA00023136"/>
    </source>
</evidence>
<feature type="transmembrane region" description="Helical" evidence="5">
    <location>
        <begin position="260"/>
        <end position="281"/>
    </location>
</feature>
<dbReference type="Gene3D" id="1.20.1250.20">
    <property type="entry name" value="MFS general substrate transporter like domains"/>
    <property type="match status" value="1"/>
</dbReference>
<dbReference type="PANTHER" id="PTHR48021">
    <property type="match status" value="1"/>
</dbReference>
<feature type="transmembrane region" description="Helical" evidence="5">
    <location>
        <begin position="127"/>
        <end position="145"/>
    </location>
</feature>
<dbReference type="STRING" id="6689.A0A423TY14"/>
<dbReference type="InterPro" id="IPR020846">
    <property type="entry name" value="MFS_dom"/>
</dbReference>
<keyword evidence="4 5" id="KW-0472">Membrane</keyword>
<evidence type="ECO:0000256" key="5">
    <source>
        <dbReference type="SAM" id="Phobius"/>
    </source>
</evidence>
<protein>
    <recommendedName>
        <fullName evidence="6">Major facilitator superfamily (MFS) profile domain-containing protein</fullName>
    </recommendedName>
</protein>
<dbReference type="PROSITE" id="PS50850">
    <property type="entry name" value="MFS"/>
    <property type="match status" value="1"/>
</dbReference>
<comment type="caution">
    <text evidence="7">The sequence shown here is derived from an EMBL/GenBank/DDBJ whole genome shotgun (WGS) entry which is preliminary data.</text>
</comment>
<accession>A0A423TY14</accession>
<dbReference type="GO" id="GO:0016020">
    <property type="term" value="C:membrane"/>
    <property type="evidence" value="ECO:0007669"/>
    <property type="project" value="UniProtKB-SubCell"/>
</dbReference>
<gene>
    <name evidence="7" type="ORF">C7M84_025488</name>
</gene>
<dbReference type="PANTHER" id="PTHR48021:SF1">
    <property type="entry name" value="GH07001P-RELATED"/>
    <property type="match status" value="1"/>
</dbReference>
<evidence type="ECO:0000313" key="7">
    <source>
        <dbReference type="EMBL" id="ROT81353.1"/>
    </source>
</evidence>
<dbReference type="AlphaFoldDB" id="A0A423TY14"/>
<dbReference type="EMBL" id="QCYY01000989">
    <property type="protein sequence ID" value="ROT81353.1"/>
    <property type="molecule type" value="Genomic_DNA"/>
</dbReference>
<dbReference type="PROSITE" id="PS00217">
    <property type="entry name" value="SUGAR_TRANSPORT_2"/>
    <property type="match status" value="1"/>
</dbReference>
<dbReference type="GO" id="GO:0022857">
    <property type="term" value="F:transmembrane transporter activity"/>
    <property type="evidence" value="ECO:0007669"/>
    <property type="project" value="InterPro"/>
</dbReference>
<feature type="transmembrane region" description="Helical" evidence="5">
    <location>
        <begin position="362"/>
        <end position="383"/>
    </location>
</feature>
<evidence type="ECO:0000259" key="6">
    <source>
        <dbReference type="PROSITE" id="PS50850"/>
    </source>
</evidence>
<keyword evidence="3 5" id="KW-1133">Transmembrane helix</keyword>
<dbReference type="InterPro" id="IPR005829">
    <property type="entry name" value="Sugar_transporter_CS"/>
</dbReference>
<feature type="domain" description="Major facilitator superfamily (MFS) profile" evidence="6">
    <location>
        <begin position="128"/>
        <end position="590"/>
    </location>
</feature>
<keyword evidence="2 5" id="KW-0812">Transmembrane</keyword>
<reference evidence="7 8" key="1">
    <citation type="submission" date="2018-04" db="EMBL/GenBank/DDBJ databases">
        <authorList>
            <person name="Zhang X."/>
            <person name="Yuan J."/>
            <person name="Li F."/>
            <person name="Xiang J."/>
        </authorList>
    </citation>
    <scope>NUCLEOTIDE SEQUENCE [LARGE SCALE GENOMIC DNA]</scope>
    <source>
        <tissue evidence="7">Muscle</tissue>
    </source>
</reference>
<dbReference type="SUPFAM" id="SSF103473">
    <property type="entry name" value="MFS general substrate transporter"/>
    <property type="match status" value="1"/>
</dbReference>
<dbReference type="InterPro" id="IPR003663">
    <property type="entry name" value="Sugar/inositol_transpt"/>
</dbReference>
<feature type="transmembrane region" description="Helical" evidence="5">
    <location>
        <begin position="203"/>
        <end position="221"/>
    </location>
</feature>
<dbReference type="InterPro" id="IPR050549">
    <property type="entry name" value="MFS_Trehalose_Transporter"/>
</dbReference>
<dbReference type="Pfam" id="PF00083">
    <property type="entry name" value="Sugar_tr"/>
    <property type="match status" value="2"/>
</dbReference>
<feature type="transmembrane region" description="Helical" evidence="5">
    <location>
        <begin position="430"/>
        <end position="452"/>
    </location>
</feature>
<keyword evidence="8" id="KW-1185">Reference proteome</keyword>
<dbReference type="InterPro" id="IPR005828">
    <property type="entry name" value="MFS_sugar_transport-like"/>
</dbReference>
<feature type="transmembrane region" description="Helical" evidence="5">
    <location>
        <begin position="568"/>
        <end position="587"/>
    </location>
</feature>
<evidence type="ECO:0000313" key="8">
    <source>
        <dbReference type="Proteomes" id="UP000283509"/>
    </source>
</evidence>
<dbReference type="OrthoDB" id="6335699at2759"/>
<name>A0A423TY14_PENVA</name>
<dbReference type="PRINTS" id="PR00171">
    <property type="entry name" value="SUGRTRNSPORT"/>
</dbReference>
<dbReference type="InterPro" id="IPR036259">
    <property type="entry name" value="MFS_trans_sf"/>
</dbReference>
<feature type="transmembrane region" description="Helical" evidence="5">
    <location>
        <begin position="536"/>
        <end position="556"/>
    </location>
</feature>
<feature type="transmembrane region" description="Helical" evidence="5">
    <location>
        <begin position="174"/>
        <end position="191"/>
    </location>
</feature>
<evidence type="ECO:0000256" key="3">
    <source>
        <dbReference type="ARBA" id="ARBA00022989"/>
    </source>
</evidence>
<comment type="subcellular location">
    <subcellularLocation>
        <location evidence="1">Membrane</location>
        <topology evidence="1">Multi-pass membrane protein</topology>
    </subcellularLocation>
</comment>
<evidence type="ECO:0000256" key="1">
    <source>
        <dbReference type="ARBA" id="ARBA00004141"/>
    </source>
</evidence>